<protein>
    <submittedName>
        <fullName evidence="1">Uncharacterized protein</fullName>
    </submittedName>
</protein>
<name>A0ACC9MSL3_9STAP</name>
<keyword evidence="2" id="KW-1185">Reference proteome</keyword>
<reference evidence="1" key="1">
    <citation type="submission" date="2017-12" db="EMBL/GenBank/DDBJ databases">
        <title>Genomics of Macrococcus caseolyticus.</title>
        <authorList>
            <person name="MacFadyen A.C."/>
            <person name="Paterson G.K."/>
        </authorList>
    </citation>
    <scope>NUCLEOTIDE SEQUENCE</scope>
    <source>
        <strain evidence="1">5459_5_49</strain>
    </source>
</reference>
<evidence type="ECO:0000313" key="2">
    <source>
        <dbReference type="Proteomes" id="UP000233606"/>
    </source>
</evidence>
<proteinExistence type="predicted"/>
<organism evidence="1 2">
    <name type="scientific">Macrococcoides caseolyticum</name>
    <dbReference type="NCBI Taxonomy" id="69966"/>
    <lineage>
        <taxon>Bacteria</taxon>
        <taxon>Bacillati</taxon>
        <taxon>Bacillota</taxon>
        <taxon>Bacilli</taxon>
        <taxon>Bacillales</taxon>
        <taxon>Staphylococcaceae</taxon>
        <taxon>Macrococcoides</taxon>
    </lineage>
</organism>
<evidence type="ECO:0000313" key="1">
    <source>
        <dbReference type="EMBL" id="PKE56764.1"/>
    </source>
</evidence>
<dbReference type="Proteomes" id="UP000233606">
    <property type="component" value="Unassembled WGS sequence"/>
</dbReference>
<dbReference type="EMBL" id="PIWU01000005">
    <property type="protein sequence ID" value="PKE56764.1"/>
    <property type="molecule type" value="Genomic_DNA"/>
</dbReference>
<comment type="caution">
    <text evidence="1">The sequence shown here is derived from an EMBL/GenBank/DDBJ whole genome shotgun (WGS) entry which is preliminary data.</text>
</comment>
<accession>A0ACC9MSL3</accession>
<gene>
    <name evidence="1" type="ORF">CW682_04425</name>
</gene>
<sequence>MRCQMINSEIWKDIPGFEGLYQVSNKGRVRSYDRYTRIKCDSKRLLKGRVMALSNTSTGYKKIALVDKSGKKKEYKVHRLVLLAFVGKSDLEVNHKDFNPINNELSNLEYCTSKENINHSYEYGERISARKFKKQIIEDYKNGLSSTEVAKKYGACWKTVNKYLLEEGINKRPNRLYKPHIKTETILKLKQDGLTHKEISKRLDISLATIKRRLKIYRESKVAS</sequence>